<dbReference type="PANTHER" id="PTHR35788:SF1">
    <property type="entry name" value="EXPORTED PROTEIN"/>
    <property type="match status" value="1"/>
</dbReference>
<proteinExistence type="predicted"/>
<organism evidence="4 5">
    <name type="scientific">Brevibacterium senegalense</name>
    <dbReference type="NCBI Taxonomy" id="1033736"/>
    <lineage>
        <taxon>Bacteria</taxon>
        <taxon>Bacillati</taxon>
        <taxon>Actinomycetota</taxon>
        <taxon>Actinomycetes</taxon>
        <taxon>Micrococcales</taxon>
        <taxon>Brevibacteriaceae</taxon>
        <taxon>Brevibacterium</taxon>
    </lineage>
</organism>
<reference evidence="4" key="1">
    <citation type="journal article" date="2021" name="PeerJ">
        <title>Extensive microbial diversity within the chicken gut microbiome revealed by metagenomics and culture.</title>
        <authorList>
            <person name="Gilroy R."/>
            <person name="Ravi A."/>
            <person name="Getino M."/>
            <person name="Pursley I."/>
            <person name="Horton D.L."/>
            <person name="Alikhan N.F."/>
            <person name="Baker D."/>
            <person name="Gharbi K."/>
            <person name="Hall N."/>
            <person name="Watson M."/>
            <person name="Adriaenssens E.M."/>
            <person name="Foster-Nyarko E."/>
            <person name="Jarju S."/>
            <person name="Secka A."/>
            <person name="Antonio M."/>
            <person name="Oren A."/>
            <person name="Chaudhuri R.R."/>
            <person name="La Ragione R."/>
            <person name="Hildebrand F."/>
            <person name="Pallen M.J."/>
        </authorList>
    </citation>
    <scope>NUCLEOTIDE SEQUENCE</scope>
    <source>
        <strain evidence="4">ChiGjej5B5-7349</strain>
    </source>
</reference>
<name>A0A921MC11_9MICO</name>
<protein>
    <submittedName>
        <fullName evidence="4">VanW family protein</fullName>
    </submittedName>
</protein>
<dbReference type="InterPro" id="IPR007391">
    <property type="entry name" value="Vancomycin_resist_VanW"/>
</dbReference>
<sequence length="566" mass="60486">MTQGSAGRTKRWWLIIGSVVAVLLAGAYVLLAAWQSTSAPSGARSMGVDIGGMDRDEAVTALTDGLGETPQQEVDVVAGESSATFDPVDAGLSVDVEATVDSALGFSLDPRVVWSRLFEDEEIAPVLDIDEDALGPVLESTSEDLTLEPVDAQLEYDEDRAAIVTKGEDGIVVADSALREAIEQQWLRADEVTVEPIATEPDITTEEAEQVRSEVAEPAVSDDVSLEATDPDGETQGMEVSAQTIAGHLSFEPQDGTLAPVFDAGGLTEAVFEENPDVGQAPTDASFDIDGDDLTVVPASSGLGAEEDAVADAVAKAMTADDRSGEIELTEEEPEFTTEDAEEADFSDTIAEFSTSYDSEPNRDTNLRVSTDSVSGTVLQPGEQFSLNETLGQRTAANGYKQAGVIMEGQMTKDYGGGISQVSTTLFNAAFFAGFDLDEHQAHSRYISRYPEGRETTLDWSSIDLKFTNTSDEPVVLDMSLSGGEVHARVLGVKTVEVEADASDRFAHTSPGTVRESGPECSPQSPREGWSITIYRTIRDADTGDVVQEDDFTTVYRPVNRVICED</sequence>
<keyword evidence="2" id="KW-0812">Transmembrane</keyword>
<evidence type="ECO:0000313" key="5">
    <source>
        <dbReference type="Proteomes" id="UP000784435"/>
    </source>
</evidence>
<keyword evidence="2" id="KW-1133">Transmembrane helix</keyword>
<dbReference type="Pfam" id="PF04294">
    <property type="entry name" value="VanW"/>
    <property type="match status" value="1"/>
</dbReference>
<comment type="caution">
    <text evidence="4">The sequence shown here is derived from an EMBL/GenBank/DDBJ whole genome shotgun (WGS) entry which is preliminary data.</text>
</comment>
<accession>A0A921MC11</accession>
<feature type="region of interest" description="Disordered" evidence="1">
    <location>
        <begin position="504"/>
        <end position="527"/>
    </location>
</feature>
<evidence type="ECO:0000259" key="3">
    <source>
        <dbReference type="Pfam" id="PF12229"/>
    </source>
</evidence>
<dbReference type="InterPro" id="IPR022029">
    <property type="entry name" value="YoaR-like_PG-bd"/>
</dbReference>
<evidence type="ECO:0000256" key="1">
    <source>
        <dbReference type="SAM" id="MobiDB-lite"/>
    </source>
</evidence>
<dbReference type="AlphaFoldDB" id="A0A921MC11"/>
<feature type="transmembrane region" description="Helical" evidence="2">
    <location>
        <begin position="12"/>
        <end position="34"/>
    </location>
</feature>
<dbReference type="Proteomes" id="UP000784435">
    <property type="component" value="Unassembled WGS sequence"/>
</dbReference>
<evidence type="ECO:0000313" key="4">
    <source>
        <dbReference type="EMBL" id="HJG78902.1"/>
    </source>
</evidence>
<dbReference type="InterPro" id="IPR052913">
    <property type="entry name" value="Glycopeptide_resist_protein"/>
</dbReference>
<dbReference type="Pfam" id="PF12229">
    <property type="entry name" value="PG_binding_4"/>
    <property type="match status" value="2"/>
</dbReference>
<dbReference type="PANTHER" id="PTHR35788">
    <property type="entry name" value="EXPORTED PROTEIN-RELATED"/>
    <property type="match status" value="1"/>
</dbReference>
<gene>
    <name evidence="4" type="ORF">K8V08_00640</name>
</gene>
<feature type="domain" description="YoaR-like putative peptidoglycan binding" evidence="3">
    <location>
        <begin position="84"/>
        <end position="188"/>
    </location>
</feature>
<dbReference type="EMBL" id="DYUK01000016">
    <property type="protein sequence ID" value="HJG78902.1"/>
    <property type="molecule type" value="Genomic_DNA"/>
</dbReference>
<evidence type="ECO:0000256" key="2">
    <source>
        <dbReference type="SAM" id="Phobius"/>
    </source>
</evidence>
<feature type="domain" description="YoaR-like putative peptidoglycan binding" evidence="3">
    <location>
        <begin position="243"/>
        <end position="321"/>
    </location>
</feature>
<reference evidence="4" key="2">
    <citation type="submission" date="2021-09" db="EMBL/GenBank/DDBJ databases">
        <authorList>
            <person name="Gilroy R."/>
        </authorList>
    </citation>
    <scope>NUCLEOTIDE SEQUENCE</scope>
    <source>
        <strain evidence="4">ChiGjej5B5-7349</strain>
    </source>
</reference>
<keyword evidence="2" id="KW-0472">Membrane</keyword>